<keyword evidence="1" id="KW-0812">Transmembrane</keyword>
<name>A0A0K0G354_STRVS</name>
<reference evidence="2" key="1">
    <citation type="submission" date="2014-07" db="EMBL/GenBank/DDBJ databases">
        <authorList>
            <person name="Martin A.A"/>
            <person name="De Silva N."/>
        </authorList>
    </citation>
    <scope>NUCLEOTIDE SEQUENCE</scope>
</reference>
<keyword evidence="1" id="KW-0472">Membrane</keyword>
<dbReference type="WBParaSite" id="SVE_1915500.1">
    <property type="protein sequence ID" value="SVE_1915500.1"/>
    <property type="gene ID" value="SVE_1915500"/>
</dbReference>
<evidence type="ECO:0000313" key="3">
    <source>
        <dbReference type="WBParaSite" id="SVE_1915500.1"/>
    </source>
</evidence>
<feature type="transmembrane region" description="Helical" evidence="1">
    <location>
        <begin position="22"/>
        <end position="44"/>
    </location>
</feature>
<evidence type="ECO:0000313" key="2">
    <source>
        <dbReference type="Proteomes" id="UP000035680"/>
    </source>
</evidence>
<keyword evidence="1" id="KW-1133">Transmembrane helix</keyword>
<proteinExistence type="predicted"/>
<reference evidence="3" key="2">
    <citation type="submission" date="2015-08" db="UniProtKB">
        <authorList>
            <consortium name="WormBaseParasite"/>
        </authorList>
    </citation>
    <scope>IDENTIFICATION</scope>
</reference>
<organism evidence="2 3">
    <name type="scientific">Strongyloides venezuelensis</name>
    <name type="common">Threadworm</name>
    <dbReference type="NCBI Taxonomy" id="75913"/>
    <lineage>
        <taxon>Eukaryota</taxon>
        <taxon>Metazoa</taxon>
        <taxon>Ecdysozoa</taxon>
        <taxon>Nematoda</taxon>
        <taxon>Chromadorea</taxon>
        <taxon>Rhabditida</taxon>
        <taxon>Tylenchina</taxon>
        <taxon>Panagrolaimomorpha</taxon>
        <taxon>Strongyloidoidea</taxon>
        <taxon>Strongyloididae</taxon>
        <taxon>Strongyloides</taxon>
    </lineage>
</organism>
<dbReference type="AlphaFoldDB" id="A0A0K0G354"/>
<keyword evidence="2" id="KW-1185">Reference proteome</keyword>
<protein>
    <submittedName>
        <fullName evidence="3">Ovule protein</fullName>
    </submittedName>
</protein>
<accession>A0A0K0G354</accession>
<evidence type="ECO:0000256" key="1">
    <source>
        <dbReference type="SAM" id="Phobius"/>
    </source>
</evidence>
<sequence>MYTCSKSSFPAFKELTLPVSRATYFFIFLHYIFSTFINSTPSVVGGRERYVHMVLFQEQYRLFFKHVLRNSFPMVA</sequence>
<dbReference type="Proteomes" id="UP000035680">
    <property type="component" value="Unassembled WGS sequence"/>
</dbReference>